<proteinExistence type="predicted"/>
<accession>A0A9D4EVY4</accession>
<name>A0A9D4EVY4_DREPO</name>
<dbReference type="AlphaFoldDB" id="A0A9D4EVY4"/>
<sequence length="66" mass="7577">MDVSYGQWQILGEDMGVTKVVSIPFIGNEEDKTTKYQAGLVISRNNNDFALYRQSPGRMRQVSYWS</sequence>
<gene>
    <name evidence="1" type="ORF">DPMN_163531</name>
</gene>
<comment type="caution">
    <text evidence="1">The sequence shown here is derived from an EMBL/GenBank/DDBJ whole genome shotgun (WGS) entry which is preliminary data.</text>
</comment>
<keyword evidence="2" id="KW-1185">Reference proteome</keyword>
<reference evidence="1" key="2">
    <citation type="submission" date="2020-11" db="EMBL/GenBank/DDBJ databases">
        <authorList>
            <person name="McCartney M.A."/>
            <person name="Auch B."/>
            <person name="Kono T."/>
            <person name="Mallez S."/>
            <person name="Becker A."/>
            <person name="Gohl D.M."/>
            <person name="Silverstein K.A.T."/>
            <person name="Koren S."/>
            <person name="Bechman K.B."/>
            <person name="Herman A."/>
            <person name="Abrahante J.E."/>
            <person name="Garbe J."/>
        </authorList>
    </citation>
    <scope>NUCLEOTIDE SEQUENCE</scope>
    <source>
        <strain evidence="1">Duluth1</strain>
        <tissue evidence="1">Whole animal</tissue>
    </source>
</reference>
<evidence type="ECO:0000313" key="1">
    <source>
        <dbReference type="EMBL" id="KAH3785441.1"/>
    </source>
</evidence>
<organism evidence="1 2">
    <name type="scientific">Dreissena polymorpha</name>
    <name type="common">Zebra mussel</name>
    <name type="synonym">Mytilus polymorpha</name>
    <dbReference type="NCBI Taxonomy" id="45954"/>
    <lineage>
        <taxon>Eukaryota</taxon>
        <taxon>Metazoa</taxon>
        <taxon>Spiralia</taxon>
        <taxon>Lophotrochozoa</taxon>
        <taxon>Mollusca</taxon>
        <taxon>Bivalvia</taxon>
        <taxon>Autobranchia</taxon>
        <taxon>Heteroconchia</taxon>
        <taxon>Euheterodonta</taxon>
        <taxon>Imparidentia</taxon>
        <taxon>Neoheterodontei</taxon>
        <taxon>Myida</taxon>
        <taxon>Dreissenoidea</taxon>
        <taxon>Dreissenidae</taxon>
        <taxon>Dreissena</taxon>
    </lineage>
</organism>
<reference evidence="1" key="1">
    <citation type="journal article" date="2019" name="bioRxiv">
        <title>The Genome of the Zebra Mussel, Dreissena polymorpha: A Resource for Invasive Species Research.</title>
        <authorList>
            <person name="McCartney M.A."/>
            <person name="Auch B."/>
            <person name="Kono T."/>
            <person name="Mallez S."/>
            <person name="Zhang Y."/>
            <person name="Obille A."/>
            <person name="Becker A."/>
            <person name="Abrahante J.E."/>
            <person name="Garbe J."/>
            <person name="Badalamenti J.P."/>
            <person name="Herman A."/>
            <person name="Mangelson H."/>
            <person name="Liachko I."/>
            <person name="Sullivan S."/>
            <person name="Sone E.D."/>
            <person name="Koren S."/>
            <person name="Silverstein K.A.T."/>
            <person name="Beckman K.B."/>
            <person name="Gohl D.M."/>
        </authorList>
    </citation>
    <scope>NUCLEOTIDE SEQUENCE</scope>
    <source>
        <strain evidence="1">Duluth1</strain>
        <tissue evidence="1">Whole animal</tissue>
    </source>
</reference>
<dbReference type="Proteomes" id="UP000828390">
    <property type="component" value="Unassembled WGS sequence"/>
</dbReference>
<protein>
    <submittedName>
        <fullName evidence="1">Uncharacterized protein</fullName>
    </submittedName>
</protein>
<dbReference type="EMBL" id="JAIWYP010000008">
    <property type="protein sequence ID" value="KAH3785441.1"/>
    <property type="molecule type" value="Genomic_DNA"/>
</dbReference>
<evidence type="ECO:0000313" key="2">
    <source>
        <dbReference type="Proteomes" id="UP000828390"/>
    </source>
</evidence>